<dbReference type="Proteomes" id="UP000309450">
    <property type="component" value="Unassembled WGS sequence"/>
</dbReference>
<dbReference type="Pfam" id="PF12607">
    <property type="entry name" value="DUF3772"/>
    <property type="match status" value="1"/>
</dbReference>
<feature type="compositionally biased region" description="Low complexity" evidence="7">
    <location>
        <begin position="821"/>
        <end position="830"/>
    </location>
</feature>
<feature type="domain" description="Mechanosensitive ion channel MscS" evidence="9">
    <location>
        <begin position="623"/>
        <end position="690"/>
    </location>
</feature>
<evidence type="ECO:0000256" key="5">
    <source>
        <dbReference type="ARBA" id="ARBA00022989"/>
    </source>
</evidence>
<dbReference type="GO" id="GO:0008381">
    <property type="term" value="F:mechanosensitive monoatomic ion channel activity"/>
    <property type="evidence" value="ECO:0007669"/>
    <property type="project" value="UniProtKB-ARBA"/>
</dbReference>
<evidence type="ECO:0000259" key="9">
    <source>
        <dbReference type="Pfam" id="PF00924"/>
    </source>
</evidence>
<evidence type="ECO:0000256" key="7">
    <source>
        <dbReference type="SAM" id="MobiDB-lite"/>
    </source>
</evidence>
<proteinExistence type="inferred from homology"/>
<dbReference type="InterPro" id="IPR023408">
    <property type="entry name" value="MscS_beta-dom_sf"/>
</dbReference>
<evidence type="ECO:0000256" key="1">
    <source>
        <dbReference type="ARBA" id="ARBA00004651"/>
    </source>
</evidence>
<dbReference type="PANTHER" id="PTHR30347:SF1">
    <property type="entry name" value="MECHANOSENSITIVE CHANNEL MSCK"/>
    <property type="match status" value="1"/>
</dbReference>
<keyword evidence="13" id="KW-1185">Reference proteome</keyword>
<dbReference type="Pfam" id="PF21082">
    <property type="entry name" value="MS_channel_3rd"/>
    <property type="match status" value="1"/>
</dbReference>
<feature type="transmembrane region" description="Helical" evidence="8">
    <location>
        <begin position="488"/>
        <end position="512"/>
    </location>
</feature>
<protein>
    <submittedName>
        <fullName evidence="12">Mechanosensitive ion channel family protein</fullName>
    </submittedName>
</protein>
<dbReference type="RefSeq" id="WP_136395516.1">
    <property type="nucleotide sequence ID" value="NZ_SSND01000004.1"/>
</dbReference>
<feature type="compositionally biased region" description="Low complexity" evidence="7">
    <location>
        <begin position="27"/>
        <end position="42"/>
    </location>
</feature>
<comment type="caution">
    <text evidence="12">The sequence shown here is derived from an EMBL/GenBank/DDBJ whole genome shotgun (WGS) entry which is preliminary data.</text>
</comment>
<dbReference type="PANTHER" id="PTHR30347">
    <property type="entry name" value="POTASSIUM CHANNEL RELATED"/>
    <property type="match status" value="1"/>
</dbReference>
<dbReference type="InterPro" id="IPR006685">
    <property type="entry name" value="MscS_channel_2nd"/>
</dbReference>
<reference evidence="12 13" key="1">
    <citation type="submission" date="2019-04" db="EMBL/GenBank/DDBJ databases">
        <title>Draft genome sequence of Gemmobacter aestuarii sp. nov.</title>
        <authorList>
            <person name="Hameed A."/>
            <person name="Lin S.-Y."/>
            <person name="Shahina M."/>
            <person name="Lai W.-A."/>
            <person name="Young C.-C."/>
        </authorList>
    </citation>
    <scope>NUCLEOTIDE SEQUENCE [LARGE SCALE GENOMIC DNA]</scope>
    <source>
        <strain evidence="12 13">CC-PW-75</strain>
    </source>
</reference>
<evidence type="ECO:0000256" key="3">
    <source>
        <dbReference type="ARBA" id="ARBA00022475"/>
    </source>
</evidence>
<feature type="transmembrane region" description="Helical" evidence="8">
    <location>
        <begin position="376"/>
        <end position="394"/>
    </location>
</feature>
<dbReference type="EMBL" id="SSND01000004">
    <property type="protein sequence ID" value="THD82408.1"/>
    <property type="molecule type" value="Genomic_DNA"/>
</dbReference>
<evidence type="ECO:0000259" key="11">
    <source>
        <dbReference type="Pfam" id="PF21082"/>
    </source>
</evidence>
<dbReference type="Pfam" id="PF00924">
    <property type="entry name" value="MS_channel_2nd"/>
    <property type="match status" value="1"/>
</dbReference>
<feature type="transmembrane region" description="Helical" evidence="8">
    <location>
        <begin position="423"/>
        <end position="444"/>
    </location>
</feature>
<dbReference type="InterPro" id="IPR022249">
    <property type="entry name" value="DUF3772"/>
</dbReference>
<dbReference type="SUPFAM" id="SSF82689">
    <property type="entry name" value="Mechanosensitive channel protein MscS (YggB), C-terminal domain"/>
    <property type="match status" value="1"/>
</dbReference>
<dbReference type="InterPro" id="IPR011066">
    <property type="entry name" value="MscS_channel_C_sf"/>
</dbReference>
<dbReference type="OrthoDB" id="9799209at2"/>
<feature type="region of interest" description="Disordered" evidence="7">
    <location>
        <begin position="806"/>
        <end position="885"/>
    </location>
</feature>
<evidence type="ECO:0000259" key="10">
    <source>
        <dbReference type="Pfam" id="PF12607"/>
    </source>
</evidence>
<feature type="transmembrane region" description="Helical" evidence="8">
    <location>
        <begin position="268"/>
        <end position="292"/>
    </location>
</feature>
<dbReference type="InterPro" id="IPR052702">
    <property type="entry name" value="MscS-like_channel"/>
</dbReference>
<evidence type="ECO:0000256" key="4">
    <source>
        <dbReference type="ARBA" id="ARBA00022692"/>
    </source>
</evidence>
<evidence type="ECO:0000256" key="8">
    <source>
        <dbReference type="SAM" id="Phobius"/>
    </source>
</evidence>
<dbReference type="SUPFAM" id="SSF50182">
    <property type="entry name" value="Sm-like ribonucleoproteins"/>
    <property type="match status" value="1"/>
</dbReference>
<dbReference type="Gene3D" id="2.30.30.60">
    <property type="match status" value="1"/>
</dbReference>
<feature type="transmembrane region" description="Helical" evidence="8">
    <location>
        <begin position="540"/>
        <end position="557"/>
    </location>
</feature>
<dbReference type="InterPro" id="IPR010920">
    <property type="entry name" value="LSM_dom_sf"/>
</dbReference>
<dbReference type="GO" id="GO:0005886">
    <property type="term" value="C:plasma membrane"/>
    <property type="evidence" value="ECO:0007669"/>
    <property type="project" value="UniProtKB-SubCell"/>
</dbReference>
<evidence type="ECO:0000313" key="13">
    <source>
        <dbReference type="Proteomes" id="UP000309450"/>
    </source>
</evidence>
<feature type="transmembrane region" description="Helical" evidence="8">
    <location>
        <begin position="578"/>
        <end position="601"/>
    </location>
</feature>
<dbReference type="SUPFAM" id="SSF82861">
    <property type="entry name" value="Mechanosensitive channel protein MscS (YggB), transmembrane region"/>
    <property type="match status" value="1"/>
</dbReference>
<dbReference type="InterPro" id="IPR049278">
    <property type="entry name" value="MS_channel_C"/>
</dbReference>
<keyword evidence="4 8" id="KW-0812">Transmembrane</keyword>
<feature type="domain" description="DUF3772" evidence="10">
    <location>
        <begin position="154"/>
        <end position="212"/>
    </location>
</feature>
<evidence type="ECO:0000313" key="12">
    <source>
        <dbReference type="EMBL" id="THD82408.1"/>
    </source>
</evidence>
<feature type="compositionally biased region" description="Gly residues" evidence="7">
    <location>
        <begin position="810"/>
        <end position="820"/>
    </location>
</feature>
<name>A0A4V3V068_9RHOB</name>
<keyword evidence="5 8" id="KW-1133">Transmembrane helix</keyword>
<dbReference type="AlphaFoldDB" id="A0A4V3V068"/>
<feature type="compositionally biased region" description="Polar residues" evidence="7">
    <location>
        <begin position="48"/>
        <end position="59"/>
    </location>
</feature>
<evidence type="ECO:0000256" key="6">
    <source>
        <dbReference type="ARBA" id="ARBA00023136"/>
    </source>
</evidence>
<feature type="domain" description="Mechanosensitive ion channel MscS C-terminal" evidence="11">
    <location>
        <begin position="699"/>
        <end position="780"/>
    </location>
</feature>
<evidence type="ECO:0000256" key="2">
    <source>
        <dbReference type="ARBA" id="ARBA00008017"/>
    </source>
</evidence>
<dbReference type="Gene3D" id="1.10.287.1260">
    <property type="match status" value="1"/>
</dbReference>
<dbReference type="Gene3D" id="3.30.70.100">
    <property type="match status" value="1"/>
</dbReference>
<comment type="similarity">
    <text evidence="2">Belongs to the MscS (TC 1.A.23) family.</text>
</comment>
<feature type="compositionally biased region" description="Basic and acidic residues" evidence="7">
    <location>
        <begin position="862"/>
        <end position="885"/>
    </location>
</feature>
<feature type="transmembrane region" description="Helical" evidence="8">
    <location>
        <begin position="450"/>
        <end position="467"/>
    </location>
</feature>
<keyword evidence="6 8" id="KW-0472">Membrane</keyword>
<feature type="transmembrane region" description="Helical" evidence="8">
    <location>
        <begin position="304"/>
        <end position="328"/>
    </location>
</feature>
<gene>
    <name evidence="12" type="ORF">E7811_15295</name>
</gene>
<accession>A0A4V3V068</accession>
<comment type="subcellular location">
    <subcellularLocation>
        <location evidence="1">Cell membrane</location>
        <topology evidence="1">Multi-pass membrane protein</topology>
    </subcellularLocation>
</comment>
<dbReference type="InterPro" id="IPR011014">
    <property type="entry name" value="MscS_channel_TM-2"/>
</dbReference>
<organism evidence="12 13">
    <name type="scientific">Aliigemmobacter aestuarii</name>
    <dbReference type="NCBI Taxonomy" id="1445661"/>
    <lineage>
        <taxon>Bacteria</taxon>
        <taxon>Pseudomonadati</taxon>
        <taxon>Pseudomonadota</taxon>
        <taxon>Alphaproteobacteria</taxon>
        <taxon>Rhodobacterales</taxon>
        <taxon>Paracoccaceae</taxon>
        <taxon>Aliigemmobacter</taxon>
    </lineage>
</organism>
<feature type="transmembrane region" description="Helical" evidence="8">
    <location>
        <begin position="229"/>
        <end position="247"/>
    </location>
</feature>
<feature type="transmembrane region" description="Helical" evidence="8">
    <location>
        <begin position="349"/>
        <end position="370"/>
    </location>
</feature>
<keyword evidence="3" id="KW-1003">Cell membrane</keyword>
<feature type="region of interest" description="Disordered" evidence="7">
    <location>
        <begin position="9"/>
        <end position="61"/>
    </location>
</feature>
<sequence length="885" mass="95799">MGVALLLLAGTPALPQDTGDAGEAARTETAPPAPTAAETAPAKPKKSISITPSDQSNTPDYPAWERLAERAEDLLSDRGADPEALTELRSQLVDWRAAFLVAQSTNSARIQTLRSQIDALGPLPADGESEPIDIAERRKKLTDQLVRLQAPGIEAEEAYTRADGLIKEIDRIQREQQADQLLQLWPSPANPANWPEALSAARTVIAKYWDETRVRWQLKGPREELVNNLPLVLILLTIGVALMWRGRHWIETRVDRWQERASVKGREIWALLASLGQIIVPTVGVLLLSMAFSSTGMIGESGLLFLSILPFLGFIIFFSRWLGLRVFPRTEAERGILRLTEAGRNEGRFLSLLSGAVFVAAGMLETVISGVEISEAARAVASMPILLAGAVLLFRFGKLLRRHVLNDTAPDEPTNFRNKLVGFVGRAAVIIGIVGPLLTLIGYVSAAEAMILPALISLAFIGVLFILQRLLVDLYTLFAGDEEAARQALVPTLASFVLTIATIPVFALIWGARWADLTELWTRFREGFQMGSTRISPTDFLYFAVIFAIGYMLTRVFQGALKTSILPKTRMDQGGQNAVSSGVGYIGIFLSALVAINAAGIDLSGLAIVAGALSVGIGFGLQNIVSNFVSGIILLIERPVSEGDWIEVGGVQGVVKSISVRSTRIQTFDRSDVIVPNADLVSGQVTNMTRFNLTGRLILAIGVDYGSDTRKVEAVLRKVAEAHPLVVLDPPPMVAFVGFGADALNFEIRAILRDVNFTMSVRSEMNHEIARLFKEEGIEMPFSQRDVWFRNPEAIAEAFSHLQATTKGAPGQGKGAGQAAGGPSASSGPQDKAEPEARPPAAPPVADPTKIVFDPKPLPKALQDREDGSGEPWSREDDTDDGDSR</sequence>